<dbReference type="GO" id="GO:0005886">
    <property type="term" value="C:plasma membrane"/>
    <property type="evidence" value="ECO:0007669"/>
    <property type="project" value="UniProtKB-SubCell"/>
</dbReference>
<gene>
    <name evidence="10 11" type="primary">mscL</name>
    <name evidence="11" type="ORF">ELX58_06115</name>
</gene>
<protein>
    <recommendedName>
        <fullName evidence="10">Large-conductance mechanosensitive channel</fullName>
    </recommendedName>
</protein>
<dbReference type="Gene3D" id="1.10.1200.120">
    <property type="entry name" value="Large-conductance mechanosensitive channel, MscL, domain 1"/>
    <property type="match status" value="1"/>
</dbReference>
<dbReference type="Pfam" id="PF01741">
    <property type="entry name" value="MscL"/>
    <property type="match status" value="1"/>
</dbReference>
<dbReference type="InterPro" id="IPR037673">
    <property type="entry name" value="MSC/AndL"/>
</dbReference>
<dbReference type="PANTHER" id="PTHR30266">
    <property type="entry name" value="MECHANOSENSITIVE CHANNEL MSCL"/>
    <property type="match status" value="1"/>
</dbReference>
<evidence type="ECO:0000256" key="6">
    <source>
        <dbReference type="ARBA" id="ARBA00022989"/>
    </source>
</evidence>
<dbReference type="SUPFAM" id="SSF81330">
    <property type="entry name" value="Gated mechanosensitive channel"/>
    <property type="match status" value="1"/>
</dbReference>
<keyword evidence="6 10" id="KW-1133">Transmembrane helix</keyword>
<dbReference type="RefSeq" id="WP_133442265.1">
    <property type="nucleotide sequence ID" value="NZ_CP034726.1"/>
</dbReference>
<evidence type="ECO:0000256" key="1">
    <source>
        <dbReference type="ARBA" id="ARBA00004651"/>
    </source>
</evidence>
<dbReference type="OrthoDB" id="9810350at2"/>
<evidence type="ECO:0000313" key="11">
    <source>
        <dbReference type="EMBL" id="QBP18707.1"/>
    </source>
</evidence>
<comment type="similarity">
    <text evidence="2 10">Belongs to the MscL family.</text>
</comment>
<dbReference type="InterPro" id="IPR019823">
    <property type="entry name" value="Mechanosensitive_channel_CS"/>
</dbReference>
<organism evidence="11 12">
    <name type="scientific">Acetilactobacillus jinshanensis</name>
    <dbReference type="NCBI Taxonomy" id="1720083"/>
    <lineage>
        <taxon>Bacteria</taxon>
        <taxon>Bacillati</taxon>
        <taxon>Bacillota</taxon>
        <taxon>Bacilli</taxon>
        <taxon>Lactobacillales</taxon>
        <taxon>Lactobacillaceae</taxon>
        <taxon>Acetilactobacillus</taxon>
    </lineage>
</organism>
<dbReference type="HAMAP" id="MF_00115">
    <property type="entry name" value="MscL"/>
    <property type="match status" value="1"/>
</dbReference>
<feature type="transmembrane region" description="Helical" evidence="10">
    <location>
        <begin position="69"/>
        <end position="90"/>
    </location>
</feature>
<accession>A0A4P6ZM98</accession>
<comment type="function">
    <text evidence="10">Channel that opens in response to stretch forces in the membrane lipid bilayer. May participate in the regulation of osmotic pressure changes within the cell.</text>
</comment>
<keyword evidence="9 10" id="KW-0407">Ion channel</keyword>
<feature type="transmembrane region" description="Helical" evidence="10">
    <location>
        <begin position="12"/>
        <end position="31"/>
    </location>
</feature>
<evidence type="ECO:0000256" key="3">
    <source>
        <dbReference type="ARBA" id="ARBA00022448"/>
    </source>
</evidence>
<dbReference type="GO" id="GO:0008381">
    <property type="term" value="F:mechanosensitive monoatomic ion channel activity"/>
    <property type="evidence" value="ECO:0007669"/>
    <property type="project" value="UniProtKB-UniRule"/>
</dbReference>
<dbReference type="EMBL" id="CP034726">
    <property type="protein sequence ID" value="QBP18707.1"/>
    <property type="molecule type" value="Genomic_DNA"/>
</dbReference>
<evidence type="ECO:0000256" key="5">
    <source>
        <dbReference type="ARBA" id="ARBA00022692"/>
    </source>
</evidence>
<evidence type="ECO:0000256" key="9">
    <source>
        <dbReference type="ARBA" id="ARBA00023303"/>
    </source>
</evidence>
<keyword evidence="8 10" id="KW-0472">Membrane</keyword>
<name>A0A4P6ZM98_9LACO</name>
<keyword evidence="12" id="KW-1185">Reference proteome</keyword>
<dbReference type="NCBIfam" id="NF001842">
    <property type="entry name" value="PRK00567.1-3"/>
    <property type="match status" value="1"/>
</dbReference>
<dbReference type="NCBIfam" id="TIGR00220">
    <property type="entry name" value="mscL"/>
    <property type="match status" value="1"/>
</dbReference>
<evidence type="ECO:0000256" key="4">
    <source>
        <dbReference type="ARBA" id="ARBA00022475"/>
    </source>
</evidence>
<keyword evidence="3 10" id="KW-0813">Transport</keyword>
<comment type="subunit">
    <text evidence="10">Homopentamer.</text>
</comment>
<reference evidence="12" key="1">
    <citation type="submission" date="2018-12" db="EMBL/GenBank/DDBJ databases">
        <title>A new species of lactobacillus.</title>
        <authorList>
            <person name="Jian Y."/>
            <person name="Xin L."/>
            <person name="Hong Z.J."/>
            <person name="Ming L.Z."/>
            <person name="Hong X.Z."/>
        </authorList>
    </citation>
    <scope>NUCLEOTIDE SEQUENCE [LARGE SCALE GENOMIC DNA]</scope>
    <source>
        <strain evidence="12">HSLZ-75</strain>
    </source>
</reference>
<dbReference type="InterPro" id="IPR001185">
    <property type="entry name" value="MS_channel"/>
</dbReference>
<evidence type="ECO:0000256" key="8">
    <source>
        <dbReference type="ARBA" id="ARBA00023136"/>
    </source>
</evidence>
<proteinExistence type="inferred from homology"/>
<dbReference type="PROSITE" id="PS01327">
    <property type="entry name" value="MSCL"/>
    <property type="match status" value="1"/>
</dbReference>
<dbReference type="PANTHER" id="PTHR30266:SF2">
    <property type="entry name" value="LARGE-CONDUCTANCE MECHANOSENSITIVE CHANNEL"/>
    <property type="match status" value="1"/>
</dbReference>
<dbReference type="Proteomes" id="UP000294321">
    <property type="component" value="Chromosome"/>
</dbReference>
<evidence type="ECO:0000256" key="10">
    <source>
        <dbReference type="HAMAP-Rule" id="MF_00115"/>
    </source>
</evidence>
<evidence type="ECO:0000256" key="7">
    <source>
        <dbReference type="ARBA" id="ARBA00023065"/>
    </source>
</evidence>
<evidence type="ECO:0000313" key="12">
    <source>
        <dbReference type="Proteomes" id="UP000294321"/>
    </source>
</evidence>
<sequence>MFKEFKDFISRGNVVDMAVGVIIGGAFTGIVKSLTKNLINPLIGLFMGKVDFSSIKFSVGQANFQVGNFINSIINFLIIAFVVFMIIKVINAISHKEKKAQVSTTDQLLTEIRDALQDKPNSKQ</sequence>
<dbReference type="KEGG" id="lji:ELX58_06115"/>
<dbReference type="InterPro" id="IPR036019">
    <property type="entry name" value="MscL_channel"/>
</dbReference>
<keyword evidence="5 10" id="KW-0812">Transmembrane</keyword>
<evidence type="ECO:0000256" key="2">
    <source>
        <dbReference type="ARBA" id="ARBA00007254"/>
    </source>
</evidence>
<comment type="subcellular location">
    <subcellularLocation>
        <location evidence="1 10">Cell membrane</location>
        <topology evidence="1 10">Multi-pass membrane protein</topology>
    </subcellularLocation>
</comment>
<dbReference type="AlphaFoldDB" id="A0A4P6ZM98"/>
<keyword evidence="7 10" id="KW-0406">Ion transport</keyword>
<keyword evidence="4 10" id="KW-1003">Cell membrane</keyword>
<dbReference type="PRINTS" id="PR01264">
    <property type="entry name" value="MECHCHANNEL"/>
</dbReference>